<dbReference type="AlphaFoldDB" id="A0A4Z2E941"/>
<feature type="region of interest" description="Disordered" evidence="1">
    <location>
        <begin position="1"/>
        <end position="42"/>
    </location>
</feature>
<sequence>MEGSAVRAKGQRGQVFPRRRFPPSRPDETRPAAALPGGSLTTRPLIQNTTQGGAQSVTLQSRYLHGGLMSCAHNSNSNVNRPIRSLMIGLSLKQREIAAQRAMKLVLYSSGRQPADRLRYDL</sequence>
<evidence type="ECO:0000313" key="2">
    <source>
        <dbReference type="EMBL" id="TNN25347.1"/>
    </source>
</evidence>
<evidence type="ECO:0000313" key="3">
    <source>
        <dbReference type="Proteomes" id="UP000314294"/>
    </source>
</evidence>
<evidence type="ECO:0000256" key="1">
    <source>
        <dbReference type="SAM" id="MobiDB-lite"/>
    </source>
</evidence>
<proteinExistence type="predicted"/>
<comment type="caution">
    <text evidence="2">The sequence shown here is derived from an EMBL/GenBank/DDBJ whole genome shotgun (WGS) entry which is preliminary data.</text>
</comment>
<dbReference type="EMBL" id="SRLO01012794">
    <property type="protein sequence ID" value="TNN25347.1"/>
    <property type="molecule type" value="Genomic_DNA"/>
</dbReference>
<protein>
    <submittedName>
        <fullName evidence="2">Uncharacterized protein</fullName>
    </submittedName>
</protein>
<gene>
    <name evidence="2" type="ORF">EYF80_064525</name>
</gene>
<dbReference type="Proteomes" id="UP000314294">
    <property type="component" value="Unassembled WGS sequence"/>
</dbReference>
<name>A0A4Z2E941_9TELE</name>
<accession>A0A4Z2E941</accession>
<keyword evidence="3" id="KW-1185">Reference proteome</keyword>
<organism evidence="2 3">
    <name type="scientific">Liparis tanakae</name>
    <name type="common">Tanaka's snailfish</name>
    <dbReference type="NCBI Taxonomy" id="230148"/>
    <lineage>
        <taxon>Eukaryota</taxon>
        <taxon>Metazoa</taxon>
        <taxon>Chordata</taxon>
        <taxon>Craniata</taxon>
        <taxon>Vertebrata</taxon>
        <taxon>Euteleostomi</taxon>
        <taxon>Actinopterygii</taxon>
        <taxon>Neopterygii</taxon>
        <taxon>Teleostei</taxon>
        <taxon>Neoteleostei</taxon>
        <taxon>Acanthomorphata</taxon>
        <taxon>Eupercaria</taxon>
        <taxon>Perciformes</taxon>
        <taxon>Cottioidei</taxon>
        <taxon>Cottales</taxon>
        <taxon>Liparidae</taxon>
        <taxon>Liparis</taxon>
    </lineage>
</organism>
<reference evidence="2 3" key="1">
    <citation type="submission" date="2019-03" db="EMBL/GenBank/DDBJ databases">
        <title>First draft genome of Liparis tanakae, snailfish: a comprehensive survey of snailfish specific genes.</title>
        <authorList>
            <person name="Kim W."/>
            <person name="Song I."/>
            <person name="Jeong J.-H."/>
            <person name="Kim D."/>
            <person name="Kim S."/>
            <person name="Ryu S."/>
            <person name="Song J.Y."/>
            <person name="Lee S.K."/>
        </authorList>
    </citation>
    <scope>NUCLEOTIDE SEQUENCE [LARGE SCALE GENOMIC DNA]</scope>
    <source>
        <tissue evidence="2">Muscle</tissue>
    </source>
</reference>